<evidence type="ECO:0000313" key="3">
    <source>
        <dbReference type="Proteomes" id="UP000499080"/>
    </source>
</evidence>
<gene>
    <name evidence="1" type="ORF">AVEN_123375_1</name>
    <name evidence="2" type="ORF">AVEN_235748_1</name>
</gene>
<protein>
    <recommendedName>
        <fullName evidence="4">K Homology domain-containing protein</fullName>
    </recommendedName>
</protein>
<dbReference type="Proteomes" id="UP000499080">
    <property type="component" value="Unassembled WGS sequence"/>
</dbReference>
<dbReference type="AlphaFoldDB" id="A0A4Y2R9W8"/>
<sequence length="94" mass="10466">MTCPTKNRKSAPDLKADPLRPLGEVLRKTVANDLFDTAGTQEVVCVIQLLINVLHAENCLFSILSLIRQTSDVCIGPKGKTLRALRSIRQYMEQ</sequence>
<dbReference type="EMBL" id="BGPR01016317">
    <property type="protein sequence ID" value="GBN72552.1"/>
    <property type="molecule type" value="Genomic_DNA"/>
</dbReference>
<organism evidence="1 3">
    <name type="scientific">Araneus ventricosus</name>
    <name type="common">Orbweaver spider</name>
    <name type="synonym">Epeira ventricosa</name>
    <dbReference type="NCBI Taxonomy" id="182803"/>
    <lineage>
        <taxon>Eukaryota</taxon>
        <taxon>Metazoa</taxon>
        <taxon>Ecdysozoa</taxon>
        <taxon>Arthropoda</taxon>
        <taxon>Chelicerata</taxon>
        <taxon>Arachnida</taxon>
        <taxon>Araneae</taxon>
        <taxon>Araneomorphae</taxon>
        <taxon>Entelegynae</taxon>
        <taxon>Araneoidea</taxon>
        <taxon>Araneidae</taxon>
        <taxon>Araneus</taxon>
    </lineage>
</organism>
<evidence type="ECO:0000313" key="2">
    <source>
        <dbReference type="EMBL" id="GBN72570.1"/>
    </source>
</evidence>
<comment type="caution">
    <text evidence="1">The sequence shown here is derived from an EMBL/GenBank/DDBJ whole genome shotgun (WGS) entry which is preliminary data.</text>
</comment>
<dbReference type="EMBL" id="BGPR01016320">
    <property type="protein sequence ID" value="GBN72570.1"/>
    <property type="molecule type" value="Genomic_DNA"/>
</dbReference>
<keyword evidence="3" id="KW-1185">Reference proteome</keyword>
<evidence type="ECO:0000313" key="1">
    <source>
        <dbReference type="EMBL" id="GBN72552.1"/>
    </source>
</evidence>
<reference evidence="1 3" key="1">
    <citation type="journal article" date="2019" name="Sci. Rep.">
        <title>Orb-weaving spider Araneus ventricosus genome elucidates the spidroin gene catalogue.</title>
        <authorList>
            <person name="Kono N."/>
            <person name="Nakamura H."/>
            <person name="Ohtoshi R."/>
            <person name="Moran D.A.P."/>
            <person name="Shinohara A."/>
            <person name="Yoshida Y."/>
            <person name="Fujiwara M."/>
            <person name="Mori M."/>
            <person name="Tomita M."/>
            <person name="Arakawa K."/>
        </authorList>
    </citation>
    <scope>NUCLEOTIDE SEQUENCE [LARGE SCALE GENOMIC DNA]</scope>
</reference>
<name>A0A4Y2R9W8_ARAVE</name>
<evidence type="ECO:0008006" key="4">
    <source>
        <dbReference type="Google" id="ProtNLM"/>
    </source>
</evidence>
<proteinExistence type="predicted"/>
<accession>A0A4Y2R9W8</accession>